<sequence>MALWTEIIPNYSYATEQSHFPSSRKKLRTLFVQNTPLTNLQALCINIPSWTTFRPSPSSIFRIEDVIDELLEML</sequence>
<name>J3L4H4_ORYBR</name>
<dbReference type="AlphaFoldDB" id="J3L4H4"/>
<reference evidence="1" key="2">
    <citation type="submission" date="2013-04" db="UniProtKB">
        <authorList>
            <consortium name="EnsemblPlants"/>
        </authorList>
    </citation>
    <scope>IDENTIFICATION</scope>
</reference>
<dbReference type="EnsemblPlants" id="OB01G41300.1">
    <property type="protein sequence ID" value="OB01G41300.1"/>
    <property type="gene ID" value="OB01G41300"/>
</dbReference>
<keyword evidence="2" id="KW-1185">Reference proteome</keyword>
<accession>J3L4H4</accession>
<proteinExistence type="predicted"/>
<evidence type="ECO:0000313" key="1">
    <source>
        <dbReference type="EnsemblPlants" id="OB01G41300.1"/>
    </source>
</evidence>
<organism evidence="1">
    <name type="scientific">Oryza brachyantha</name>
    <name type="common">malo sina</name>
    <dbReference type="NCBI Taxonomy" id="4533"/>
    <lineage>
        <taxon>Eukaryota</taxon>
        <taxon>Viridiplantae</taxon>
        <taxon>Streptophyta</taxon>
        <taxon>Embryophyta</taxon>
        <taxon>Tracheophyta</taxon>
        <taxon>Spermatophyta</taxon>
        <taxon>Magnoliopsida</taxon>
        <taxon>Liliopsida</taxon>
        <taxon>Poales</taxon>
        <taxon>Poaceae</taxon>
        <taxon>BOP clade</taxon>
        <taxon>Oryzoideae</taxon>
        <taxon>Oryzeae</taxon>
        <taxon>Oryzinae</taxon>
        <taxon>Oryza</taxon>
    </lineage>
</organism>
<evidence type="ECO:0000313" key="2">
    <source>
        <dbReference type="Proteomes" id="UP000006038"/>
    </source>
</evidence>
<dbReference type="HOGENOM" id="CLU_2691661_0_0_1"/>
<reference evidence="1" key="1">
    <citation type="journal article" date="2013" name="Nat. Commun.">
        <title>Whole-genome sequencing of Oryza brachyantha reveals mechanisms underlying Oryza genome evolution.</title>
        <authorList>
            <person name="Chen J."/>
            <person name="Huang Q."/>
            <person name="Gao D."/>
            <person name="Wang J."/>
            <person name="Lang Y."/>
            <person name="Liu T."/>
            <person name="Li B."/>
            <person name="Bai Z."/>
            <person name="Luis Goicoechea J."/>
            <person name="Liang C."/>
            <person name="Chen C."/>
            <person name="Zhang W."/>
            <person name="Sun S."/>
            <person name="Liao Y."/>
            <person name="Zhang X."/>
            <person name="Yang L."/>
            <person name="Song C."/>
            <person name="Wang M."/>
            <person name="Shi J."/>
            <person name="Liu G."/>
            <person name="Liu J."/>
            <person name="Zhou H."/>
            <person name="Zhou W."/>
            <person name="Yu Q."/>
            <person name="An N."/>
            <person name="Chen Y."/>
            <person name="Cai Q."/>
            <person name="Wang B."/>
            <person name="Liu B."/>
            <person name="Min J."/>
            <person name="Huang Y."/>
            <person name="Wu H."/>
            <person name="Li Z."/>
            <person name="Zhang Y."/>
            <person name="Yin Y."/>
            <person name="Song W."/>
            <person name="Jiang J."/>
            <person name="Jackson S.A."/>
            <person name="Wing R.A."/>
            <person name="Wang J."/>
            <person name="Chen M."/>
        </authorList>
    </citation>
    <scope>NUCLEOTIDE SEQUENCE [LARGE SCALE GENOMIC DNA]</scope>
    <source>
        <strain evidence="1">cv. IRGC 101232</strain>
    </source>
</reference>
<dbReference type="Proteomes" id="UP000006038">
    <property type="component" value="Chromosome 1"/>
</dbReference>
<protein>
    <submittedName>
        <fullName evidence="1">Uncharacterized protein</fullName>
    </submittedName>
</protein>
<dbReference type="Gramene" id="OB01G41300.1">
    <property type="protein sequence ID" value="OB01G41300.1"/>
    <property type="gene ID" value="OB01G41300"/>
</dbReference>